<evidence type="ECO:0000256" key="8">
    <source>
        <dbReference type="ARBA" id="ARBA00022946"/>
    </source>
</evidence>
<comment type="caution">
    <text evidence="11">The sequence shown here is derived from an EMBL/GenBank/DDBJ whole genome shotgun (WGS) entry which is preliminary data.</text>
</comment>
<dbReference type="InterPro" id="IPR001926">
    <property type="entry name" value="TrpB-like_PALP"/>
</dbReference>
<comment type="similarity">
    <text evidence="3">Belongs to the cysteine synthase/cystathionine beta-synthase family.</text>
</comment>
<reference evidence="11 12" key="1">
    <citation type="submission" date="2006-02" db="EMBL/GenBank/DDBJ databases">
        <authorList>
            <person name="Waterbury J."/>
            <person name="Ferriera S."/>
            <person name="Johnson J."/>
            <person name="Kravitz S."/>
            <person name="Halpern A."/>
            <person name="Remington K."/>
            <person name="Beeson K."/>
            <person name="Tran B."/>
            <person name="Rogers Y.-H."/>
            <person name="Friedman R."/>
            <person name="Venter J.C."/>
        </authorList>
    </citation>
    <scope>NUCLEOTIDE SEQUENCE [LARGE SCALE GENOMIC DNA]</scope>
    <source>
        <strain evidence="11 12">Nb-231</strain>
    </source>
</reference>
<dbReference type="GO" id="GO:0004124">
    <property type="term" value="F:cysteine synthase activity"/>
    <property type="evidence" value="ECO:0007669"/>
    <property type="project" value="UniProtKB-EC"/>
</dbReference>
<comment type="pathway">
    <text evidence="2">Amino-acid biosynthesis; L-cysteine biosynthesis; L-cysteine from L-serine: step 2/2.</text>
</comment>
<evidence type="ECO:0000256" key="9">
    <source>
        <dbReference type="ARBA" id="ARBA00047931"/>
    </source>
</evidence>
<dbReference type="FunFam" id="3.40.50.1100:FF:000011">
    <property type="entry name" value="Cysteine synthase (o-acetylserine)"/>
    <property type="match status" value="1"/>
</dbReference>
<evidence type="ECO:0000259" key="10">
    <source>
        <dbReference type="Pfam" id="PF00291"/>
    </source>
</evidence>
<evidence type="ECO:0000313" key="12">
    <source>
        <dbReference type="Proteomes" id="UP000003374"/>
    </source>
</evidence>
<comment type="catalytic activity">
    <reaction evidence="9">
        <text>O-acetyl-L-serine + hydrogen sulfide = L-cysteine + acetate</text>
        <dbReference type="Rhea" id="RHEA:14829"/>
        <dbReference type="ChEBI" id="CHEBI:29919"/>
        <dbReference type="ChEBI" id="CHEBI:30089"/>
        <dbReference type="ChEBI" id="CHEBI:35235"/>
        <dbReference type="ChEBI" id="CHEBI:58340"/>
        <dbReference type="EC" id="2.5.1.47"/>
    </reaction>
</comment>
<dbReference type="PROSITE" id="PS00901">
    <property type="entry name" value="CYS_SYNTHASE"/>
    <property type="match status" value="1"/>
</dbReference>
<dbReference type="InterPro" id="IPR001216">
    <property type="entry name" value="P-phosphate_BS"/>
</dbReference>
<organism evidence="11 12">
    <name type="scientific">Nitrococcus mobilis Nb-231</name>
    <dbReference type="NCBI Taxonomy" id="314278"/>
    <lineage>
        <taxon>Bacteria</taxon>
        <taxon>Pseudomonadati</taxon>
        <taxon>Pseudomonadota</taxon>
        <taxon>Gammaproteobacteria</taxon>
        <taxon>Chromatiales</taxon>
        <taxon>Ectothiorhodospiraceae</taxon>
        <taxon>Nitrococcus</taxon>
    </lineage>
</organism>
<dbReference type="Proteomes" id="UP000003374">
    <property type="component" value="Unassembled WGS sequence"/>
</dbReference>
<dbReference type="RefSeq" id="WP_005000094.1">
    <property type="nucleotide sequence ID" value="NZ_CH672427.1"/>
</dbReference>
<dbReference type="HOGENOM" id="CLU_021018_1_0_6"/>
<accession>A4BPY2</accession>
<sequence length="326" mass="34693">MEISDGFIGAVGNTPLIRLRRLSEETGCEILGKAEFMNPGGSVKDRAAWAIIRTAERRGELRPGGTVVEGTAGNTGIGLAHICNARGYRCVIVIPETQSQEKIDLLATLGAEVRTVPAVPYRDPNNYQKVAGRLAEGLDNAIWANQFDNTANRDGHYETTGAEIWRQTEGRIDAFVSATGTGGTLAGVARYLKERRQSIRIVLADPAGSALYNYVLHGEPAASEGNSISEGIGSSRVTDNLKGTPIDDALVVPDQEAVPMVYRLLREEGLFVGSSTGVNVAAAVQVARRLGPGHKIVTVLCDGGGRYYSRLFNAAWLAEKGLAASG</sequence>
<dbReference type="GO" id="GO:0006535">
    <property type="term" value="P:cysteine biosynthetic process from serine"/>
    <property type="evidence" value="ECO:0007669"/>
    <property type="project" value="InterPro"/>
</dbReference>
<dbReference type="InterPro" id="IPR036052">
    <property type="entry name" value="TrpB-like_PALP_sf"/>
</dbReference>
<keyword evidence="5" id="KW-0028">Amino-acid biosynthesis</keyword>
<evidence type="ECO:0000313" key="11">
    <source>
        <dbReference type="EMBL" id="EAR22137.1"/>
    </source>
</evidence>
<dbReference type="OrthoDB" id="9805733at2"/>
<dbReference type="PANTHER" id="PTHR10314">
    <property type="entry name" value="CYSTATHIONINE BETA-SYNTHASE"/>
    <property type="match status" value="1"/>
</dbReference>
<dbReference type="SUPFAM" id="SSF53686">
    <property type="entry name" value="Tryptophan synthase beta subunit-like PLP-dependent enzymes"/>
    <property type="match status" value="1"/>
</dbReference>
<evidence type="ECO:0000256" key="6">
    <source>
        <dbReference type="ARBA" id="ARBA00022679"/>
    </source>
</evidence>
<dbReference type="AlphaFoldDB" id="A4BPY2"/>
<dbReference type="Pfam" id="PF00291">
    <property type="entry name" value="PALP"/>
    <property type="match status" value="1"/>
</dbReference>
<feature type="domain" description="Tryptophan synthase beta chain-like PALP" evidence="10">
    <location>
        <begin position="10"/>
        <end position="302"/>
    </location>
</feature>
<name>A4BPY2_9GAMM</name>
<dbReference type="InterPro" id="IPR050214">
    <property type="entry name" value="Cys_Synth/Cystath_Beta-Synth"/>
</dbReference>
<evidence type="ECO:0000256" key="3">
    <source>
        <dbReference type="ARBA" id="ARBA00007103"/>
    </source>
</evidence>
<keyword evidence="12" id="KW-1185">Reference proteome</keyword>
<proteinExistence type="inferred from homology"/>
<gene>
    <name evidence="11" type="ORF">NB231_04490</name>
</gene>
<dbReference type="CDD" id="cd01561">
    <property type="entry name" value="CBS_like"/>
    <property type="match status" value="1"/>
</dbReference>
<comment type="cofactor">
    <cofactor evidence="1">
        <name>pyridoxal 5'-phosphate</name>
        <dbReference type="ChEBI" id="CHEBI:597326"/>
    </cofactor>
</comment>
<dbReference type="Gene3D" id="3.40.50.1100">
    <property type="match status" value="2"/>
</dbReference>
<evidence type="ECO:0000256" key="4">
    <source>
        <dbReference type="ARBA" id="ARBA00012681"/>
    </source>
</evidence>
<keyword evidence="8" id="KW-0809">Transit peptide</keyword>
<dbReference type="FunFam" id="3.40.50.1100:FF:000049">
    <property type="entry name" value="Cysteine synthase, putative"/>
    <property type="match status" value="1"/>
</dbReference>
<dbReference type="NCBIfam" id="NF007989">
    <property type="entry name" value="PRK10717.1"/>
    <property type="match status" value="1"/>
</dbReference>
<evidence type="ECO:0000256" key="5">
    <source>
        <dbReference type="ARBA" id="ARBA00022605"/>
    </source>
</evidence>
<dbReference type="EC" id="2.5.1.47" evidence="4"/>
<protein>
    <recommendedName>
        <fullName evidence="4">cysteine synthase</fullName>
        <ecNumber evidence="4">2.5.1.47</ecNumber>
    </recommendedName>
</protein>
<dbReference type="eggNOG" id="COG0031">
    <property type="taxonomic scope" value="Bacteria"/>
</dbReference>
<dbReference type="EMBL" id="AAOF01000004">
    <property type="protein sequence ID" value="EAR22137.1"/>
    <property type="molecule type" value="Genomic_DNA"/>
</dbReference>
<evidence type="ECO:0000256" key="7">
    <source>
        <dbReference type="ARBA" id="ARBA00022898"/>
    </source>
</evidence>
<evidence type="ECO:0000256" key="2">
    <source>
        <dbReference type="ARBA" id="ARBA00004962"/>
    </source>
</evidence>
<evidence type="ECO:0000256" key="1">
    <source>
        <dbReference type="ARBA" id="ARBA00001933"/>
    </source>
</evidence>
<keyword evidence="6" id="KW-0808">Transferase</keyword>
<dbReference type="STRING" id="314278.NB231_04490"/>
<keyword evidence="7" id="KW-0663">Pyridoxal phosphate</keyword>